<keyword evidence="1" id="KW-0812">Transmembrane</keyword>
<accession>A0A6I4LVQ3</accession>
<evidence type="ECO:0000313" key="3">
    <source>
        <dbReference type="Proteomes" id="UP000471147"/>
    </source>
</evidence>
<feature type="transmembrane region" description="Helical" evidence="1">
    <location>
        <begin position="90"/>
        <end position="109"/>
    </location>
</feature>
<dbReference type="Proteomes" id="UP000471147">
    <property type="component" value="Unassembled WGS sequence"/>
</dbReference>
<keyword evidence="3" id="KW-1185">Reference proteome</keyword>
<comment type="caution">
    <text evidence="2">The sequence shown here is derived from an EMBL/GenBank/DDBJ whole genome shotgun (WGS) entry which is preliminary data.</text>
</comment>
<feature type="transmembrane region" description="Helical" evidence="1">
    <location>
        <begin position="183"/>
        <end position="205"/>
    </location>
</feature>
<dbReference type="RefSeq" id="WP_160353018.1">
    <property type="nucleotide sequence ID" value="NZ_SDWJ01000001.1"/>
</dbReference>
<dbReference type="AlphaFoldDB" id="A0A6I4LVQ3"/>
<feature type="transmembrane region" description="Helical" evidence="1">
    <location>
        <begin position="26"/>
        <end position="46"/>
    </location>
</feature>
<keyword evidence="1" id="KW-1133">Transmembrane helix</keyword>
<name>A0A6I4LVQ3_9SPHN</name>
<gene>
    <name evidence="2" type="ORF">EUU23_05260</name>
</gene>
<feature type="transmembrane region" description="Helical" evidence="1">
    <location>
        <begin position="159"/>
        <end position="177"/>
    </location>
</feature>
<dbReference type="Pfam" id="PF06532">
    <property type="entry name" value="NrsF"/>
    <property type="match status" value="1"/>
</dbReference>
<organism evidence="2 3">
    <name type="scientific">Sphingorhabdus profundilacus</name>
    <dbReference type="NCBI Taxonomy" id="2509718"/>
    <lineage>
        <taxon>Bacteria</taxon>
        <taxon>Pseudomonadati</taxon>
        <taxon>Pseudomonadota</taxon>
        <taxon>Alphaproteobacteria</taxon>
        <taxon>Sphingomonadales</taxon>
        <taxon>Sphingomonadaceae</taxon>
        <taxon>Sphingorhabdus</taxon>
    </lineage>
</organism>
<evidence type="ECO:0000256" key="1">
    <source>
        <dbReference type="SAM" id="Phobius"/>
    </source>
</evidence>
<keyword evidence="1" id="KW-0472">Membrane</keyword>
<protein>
    <submittedName>
        <fullName evidence="2">DUF1109 domain-containing protein</fullName>
    </submittedName>
</protein>
<dbReference type="InterPro" id="IPR009495">
    <property type="entry name" value="NrsF"/>
</dbReference>
<sequence length="211" mass="22161">MNKNFDIAALVDDLEPVNPMQQKIPLVFLAAITFMATALVIWAQGMRADVLAGHPDEMFLIRAGVLLLLGSATGYAVTSMASPAVGRSQNGWQVALAAAAVFPLAAIVVASTGDVGPAISAMESGMRCMSYSLIAATATAVPMVVWLRKGAPSSPGRAGWLTGIASGGLGAFAYNLHCPFNNVVYIGLWYSLSILICAIIGRLVVPRLIRW</sequence>
<reference evidence="2 3" key="1">
    <citation type="submission" date="2019-01" db="EMBL/GenBank/DDBJ databases">
        <title>Sphingorhabdus lacus sp.nov., isolated from an oligotrophic freshwater lake.</title>
        <authorList>
            <person name="Park M."/>
        </authorList>
    </citation>
    <scope>NUCLEOTIDE SEQUENCE [LARGE SCALE GENOMIC DNA]</scope>
    <source>
        <strain evidence="2 3">IMCC26285</strain>
    </source>
</reference>
<dbReference type="OrthoDB" id="7390889at2"/>
<feature type="transmembrane region" description="Helical" evidence="1">
    <location>
        <begin position="58"/>
        <end position="78"/>
    </location>
</feature>
<feature type="transmembrane region" description="Helical" evidence="1">
    <location>
        <begin position="129"/>
        <end position="147"/>
    </location>
</feature>
<evidence type="ECO:0000313" key="2">
    <source>
        <dbReference type="EMBL" id="MVZ97111.1"/>
    </source>
</evidence>
<dbReference type="EMBL" id="SDWJ01000001">
    <property type="protein sequence ID" value="MVZ97111.1"/>
    <property type="molecule type" value="Genomic_DNA"/>
</dbReference>
<proteinExistence type="predicted"/>